<protein>
    <recommendedName>
        <fullName evidence="3">Tetratricopeptide repeat protein</fullName>
    </recommendedName>
</protein>
<dbReference type="AlphaFoldDB" id="A0AAE3VW78"/>
<sequence>MQLLVVRAATAGAVALHREAGDRYHEADTLIHLGDCHRDEGDPDAARAAWGHARRILTELRHPAAATVEDRFRTRCDQGATRGNP</sequence>
<evidence type="ECO:0008006" key="3">
    <source>
        <dbReference type="Google" id="ProtNLM"/>
    </source>
</evidence>
<reference evidence="1 2" key="1">
    <citation type="submission" date="2023-07" db="EMBL/GenBank/DDBJ databases">
        <title>Sequencing the genomes of 1000 actinobacteria strains.</title>
        <authorList>
            <person name="Klenk H.-P."/>
        </authorList>
    </citation>
    <scope>NUCLEOTIDE SEQUENCE [LARGE SCALE GENOMIC DNA]</scope>
    <source>
        <strain evidence="1 2">DSM 44709</strain>
    </source>
</reference>
<evidence type="ECO:0000313" key="1">
    <source>
        <dbReference type="EMBL" id="MDQ0364871.1"/>
    </source>
</evidence>
<gene>
    <name evidence="1" type="ORF">J2S42_001540</name>
</gene>
<dbReference type="Proteomes" id="UP001240236">
    <property type="component" value="Unassembled WGS sequence"/>
</dbReference>
<accession>A0AAE3VW78</accession>
<comment type="caution">
    <text evidence="1">The sequence shown here is derived from an EMBL/GenBank/DDBJ whole genome shotgun (WGS) entry which is preliminary data.</text>
</comment>
<name>A0AAE3VW78_9ACTN</name>
<keyword evidence="2" id="KW-1185">Reference proteome</keyword>
<dbReference type="Gene3D" id="1.25.40.10">
    <property type="entry name" value="Tetratricopeptide repeat domain"/>
    <property type="match status" value="1"/>
</dbReference>
<evidence type="ECO:0000313" key="2">
    <source>
        <dbReference type="Proteomes" id="UP001240236"/>
    </source>
</evidence>
<dbReference type="InterPro" id="IPR011990">
    <property type="entry name" value="TPR-like_helical_dom_sf"/>
</dbReference>
<proteinExistence type="predicted"/>
<organism evidence="1 2">
    <name type="scientific">Catenuloplanes indicus</name>
    <dbReference type="NCBI Taxonomy" id="137267"/>
    <lineage>
        <taxon>Bacteria</taxon>
        <taxon>Bacillati</taxon>
        <taxon>Actinomycetota</taxon>
        <taxon>Actinomycetes</taxon>
        <taxon>Micromonosporales</taxon>
        <taxon>Micromonosporaceae</taxon>
        <taxon>Catenuloplanes</taxon>
    </lineage>
</organism>
<dbReference type="RefSeq" id="WP_307236697.1">
    <property type="nucleotide sequence ID" value="NZ_JAUSUZ010000001.1"/>
</dbReference>
<dbReference type="EMBL" id="JAUSUZ010000001">
    <property type="protein sequence ID" value="MDQ0364871.1"/>
    <property type="molecule type" value="Genomic_DNA"/>
</dbReference>